<keyword evidence="1" id="KW-0175">Coiled coil</keyword>
<feature type="coiled-coil region" evidence="1">
    <location>
        <begin position="91"/>
        <end position="118"/>
    </location>
</feature>
<gene>
    <name evidence="2" type="ORF">ACFSFW_02985</name>
</gene>
<dbReference type="RefSeq" id="WP_388035074.1">
    <property type="nucleotide sequence ID" value="NZ_JBHUEK010000007.1"/>
</dbReference>
<protein>
    <recommendedName>
        <fullName evidence="4">Rpn family recombination-promoting nuclease/putative transposase</fullName>
    </recommendedName>
</protein>
<evidence type="ECO:0000256" key="1">
    <source>
        <dbReference type="SAM" id="Coils"/>
    </source>
</evidence>
<evidence type="ECO:0000313" key="3">
    <source>
        <dbReference type="Proteomes" id="UP001597227"/>
    </source>
</evidence>
<reference evidence="3" key="1">
    <citation type="journal article" date="2019" name="Int. J. Syst. Evol. Microbiol.">
        <title>The Global Catalogue of Microorganisms (GCM) 10K type strain sequencing project: providing services to taxonomists for standard genome sequencing and annotation.</title>
        <authorList>
            <consortium name="The Broad Institute Genomics Platform"/>
            <consortium name="The Broad Institute Genome Sequencing Center for Infectious Disease"/>
            <person name="Wu L."/>
            <person name="Ma J."/>
        </authorList>
    </citation>
    <scope>NUCLEOTIDE SEQUENCE [LARGE SCALE GENOMIC DNA]</scope>
    <source>
        <strain evidence="3">CCUG 15531</strain>
    </source>
</reference>
<keyword evidence="3" id="KW-1185">Reference proteome</keyword>
<accession>A0ABW4MHY6</accession>
<proteinExistence type="predicted"/>
<sequence length="163" mass="19524">MLVIWVFIWSNQLEFHAFDLTSFVVQWRKYRRHLKQKNELPWLLMLSAVDYPENELDDELMSELEEWAMNIEQVREALIEWETISANKENRVIYEARAKELRDLLSNLEGERRLGREEGKELGRKEEKYQNAIKMIKKGLDLSLIEEITGLSQEEILNLKEND</sequence>
<dbReference type="Proteomes" id="UP001597227">
    <property type="component" value="Unassembled WGS sequence"/>
</dbReference>
<comment type="caution">
    <text evidence="2">The sequence shown here is derived from an EMBL/GenBank/DDBJ whole genome shotgun (WGS) entry which is preliminary data.</text>
</comment>
<evidence type="ECO:0008006" key="4">
    <source>
        <dbReference type="Google" id="ProtNLM"/>
    </source>
</evidence>
<name>A0ABW4MHY6_9BACI</name>
<dbReference type="EMBL" id="JBHUEK010000007">
    <property type="protein sequence ID" value="MFD1777617.1"/>
    <property type="molecule type" value="Genomic_DNA"/>
</dbReference>
<evidence type="ECO:0000313" key="2">
    <source>
        <dbReference type="EMBL" id="MFD1777617.1"/>
    </source>
</evidence>
<organism evidence="2 3">
    <name type="scientific">Fredinandcohnia salidurans</name>
    <dbReference type="NCBI Taxonomy" id="2595041"/>
    <lineage>
        <taxon>Bacteria</taxon>
        <taxon>Bacillati</taxon>
        <taxon>Bacillota</taxon>
        <taxon>Bacilli</taxon>
        <taxon>Bacillales</taxon>
        <taxon>Bacillaceae</taxon>
        <taxon>Fredinandcohnia</taxon>
    </lineage>
</organism>